<dbReference type="GO" id="GO:0005576">
    <property type="term" value="C:extracellular region"/>
    <property type="evidence" value="ECO:0007669"/>
    <property type="project" value="UniProtKB-SubCell"/>
</dbReference>
<dbReference type="SUPFAM" id="SSF54826">
    <property type="entry name" value="Enolase N-terminal domain-like"/>
    <property type="match status" value="1"/>
</dbReference>
<evidence type="ECO:0000256" key="4">
    <source>
        <dbReference type="ARBA" id="ARBA00017068"/>
    </source>
</evidence>
<feature type="binding site" evidence="12 15">
    <location>
        <position position="242"/>
    </location>
    <ligand>
        <name>Mg(2+)</name>
        <dbReference type="ChEBI" id="CHEBI:18420"/>
    </ligand>
</feature>
<feature type="binding site" evidence="12">
    <location>
        <position position="367"/>
    </location>
    <ligand>
        <name>(2R)-2-phosphoglycerate</name>
        <dbReference type="ChEBI" id="CHEBI:58289"/>
    </ligand>
</feature>
<dbReference type="PANTHER" id="PTHR11902">
    <property type="entry name" value="ENOLASE"/>
    <property type="match status" value="1"/>
</dbReference>
<feature type="binding site" evidence="12">
    <location>
        <position position="388"/>
    </location>
    <ligand>
        <name>(2R)-2-phosphoglycerate</name>
        <dbReference type="ChEBI" id="CHEBI:58289"/>
    </ligand>
</feature>
<dbReference type="HAMAP" id="MF_00318">
    <property type="entry name" value="Enolase"/>
    <property type="match status" value="1"/>
</dbReference>
<dbReference type="CDD" id="cd03313">
    <property type="entry name" value="enolase"/>
    <property type="match status" value="1"/>
</dbReference>
<comment type="cofactor">
    <cofactor evidence="12">
        <name>Mg(2+)</name>
        <dbReference type="ChEBI" id="CHEBI:18420"/>
    </cofactor>
    <text evidence="12">Binds a second Mg(2+) ion via substrate during catalysis.</text>
</comment>
<feature type="domain" description="Enolase N-terminal" evidence="17">
    <location>
        <begin position="4"/>
        <end position="134"/>
    </location>
</feature>
<feature type="binding site" evidence="12">
    <location>
        <position position="337"/>
    </location>
    <ligand>
        <name>(2R)-2-phosphoglycerate</name>
        <dbReference type="ChEBI" id="CHEBI:58289"/>
    </ligand>
</feature>
<keyword evidence="5 12" id="KW-0963">Cytoplasm</keyword>
<comment type="similarity">
    <text evidence="2 12">Belongs to the enolase family.</text>
</comment>
<sequence length="428" mass="45175">MTAIIDIHGREILDSRGNPTVEVDVLLEDGSFGRAAVPSGASTGAHEAVELRDGDKGRYLGKGVLKAVDAVNNEIGEALVGMDAEDQRDLDLAMIELDGTENKGRLGANAILGTSLAVAKAAANARGLPLYAYVGGVSAHVLPVPMMNIINGGEHADNPIDFQEFMIMPVGADSIAEAVRWGAEIFHTLKKGLHEKGLATAVGDEGGFAPNIASTRAALDFVSQSIEKAGFKLGSEIQLALDCASTEFFKNGKYEISGEGLSLSPVEFADYLADLTAAYPIISIEDGMSEDDFEGWKALTDKIGHKVQLVGDDLFVTNPKRLTMGIEQGLANSLLVKVNQIGSLTETLEAVSIAQRAGYTAVMSHRSGETEDATIADLAVATNCGQIKTGSLARSDRLAKYNQLIRIEEELGKAAHYAGAKAFGKLSV</sequence>
<comment type="cofactor">
    <cofactor evidence="15">
        <name>Mg(2+)</name>
        <dbReference type="ChEBI" id="CHEBI:18420"/>
    </cofactor>
    <text evidence="15">Mg(2+) is required for catalysis and for stabilizing the dimer.</text>
</comment>
<feature type="binding site" evidence="14">
    <location>
        <begin position="364"/>
        <end position="367"/>
    </location>
    <ligand>
        <name>substrate</name>
    </ligand>
</feature>
<evidence type="ECO:0000256" key="3">
    <source>
        <dbReference type="ARBA" id="ARBA00012058"/>
    </source>
</evidence>
<dbReference type="SFLD" id="SFLDF00002">
    <property type="entry name" value="enolase"/>
    <property type="match status" value="1"/>
</dbReference>
<keyword evidence="7 12" id="KW-0479">Metal-binding</keyword>
<feature type="binding site" evidence="14">
    <location>
        <position position="388"/>
    </location>
    <ligand>
        <name>substrate</name>
    </ligand>
</feature>
<feature type="binding site" evidence="14">
    <location>
        <position position="285"/>
    </location>
    <ligand>
        <name>substrate</name>
    </ligand>
</feature>
<dbReference type="PRINTS" id="PR00148">
    <property type="entry name" value="ENOLASE"/>
</dbReference>
<accession>A0A7W7NU29</accession>
<dbReference type="Pfam" id="PF00113">
    <property type="entry name" value="Enolase_C"/>
    <property type="match status" value="1"/>
</dbReference>
<feature type="binding site" evidence="12">
    <location>
        <position position="366"/>
    </location>
    <ligand>
        <name>(2R)-2-phosphoglycerate</name>
        <dbReference type="ChEBI" id="CHEBI:58289"/>
    </ligand>
</feature>
<dbReference type="UniPathway" id="UPA00109">
    <property type="reaction ID" value="UER00187"/>
</dbReference>
<comment type="catalytic activity">
    <reaction evidence="12">
        <text>(2R)-2-phosphoglycerate = phosphoenolpyruvate + H2O</text>
        <dbReference type="Rhea" id="RHEA:10164"/>
        <dbReference type="ChEBI" id="CHEBI:15377"/>
        <dbReference type="ChEBI" id="CHEBI:58289"/>
        <dbReference type="ChEBI" id="CHEBI:58702"/>
        <dbReference type="EC" id="4.2.1.11"/>
    </reaction>
</comment>
<dbReference type="InterPro" id="IPR036849">
    <property type="entry name" value="Enolase-like_C_sf"/>
</dbReference>
<dbReference type="PANTHER" id="PTHR11902:SF1">
    <property type="entry name" value="ENOLASE"/>
    <property type="match status" value="1"/>
</dbReference>
<dbReference type="Proteomes" id="UP000555448">
    <property type="component" value="Unassembled WGS sequence"/>
</dbReference>
<dbReference type="Pfam" id="PF03952">
    <property type="entry name" value="Enolase_N"/>
    <property type="match status" value="1"/>
</dbReference>
<feature type="binding site" evidence="14">
    <location>
        <position position="155"/>
    </location>
    <ligand>
        <name>substrate</name>
    </ligand>
</feature>
<dbReference type="RefSeq" id="WP_184242250.1">
    <property type="nucleotide sequence ID" value="NZ_JACHLR010000001.1"/>
</dbReference>
<dbReference type="SUPFAM" id="SSF51604">
    <property type="entry name" value="Enolase C-terminal domain-like"/>
    <property type="match status" value="1"/>
</dbReference>
<dbReference type="FunFam" id="3.20.20.120:FF:000001">
    <property type="entry name" value="Enolase"/>
    <property type="match status" value="1"/>
</dbReference>
<keyword evidence="9 12" id="KW-0324">Glycolysis</keyword>
<dbReference type="Gene3D" id="3.20.20.120">
    <property type="entry name" value="Enolase-like C-terminal domain"/>
    <property type="match status" value="1"/>
</dbReference>
<comment type="subcellular location">
    <subcellularLocation>
        <location evidence="12">Cytoplasm</location>
    </subcellularLocation>
    <subcellularLocation>
        <location evidence="12">Secreted</location>
    </subcellularLocation>
    <subcellularLocation>
        <location evidence="12">Cell surface</location>
    </subcellularLocation>
    <text evidence="12">Fractions of enolase are present in both the cytoplasm and on the cell surface.</text>
</comment>
<feature type="binding site" evidence="14">
    <location>
        <position position="164"/>
    </location>
    <ligand>
        <name>substrate</name>
    </ligand>
</feature>
<dbReference type="PIRSF" id="PIRSF001400">
    <property type="entry name" value="Enolase"/>
    <property type="match status" value="1"/>
</dbReference>
<dbReference type="InterPro" id="IPR029017">
    <property type="entry name" value="Enolase-like_N"/>
</dbReference>
<dbReference type="EC" id="4.2.1.11" evidence="3 12"/>
<evidence type="ECO:0000256" key="11">
    <source>
        <dbReference type="ARBA" id="ARBA00045763"/>
    </source>
</evidence>
<dbReference type="GO" id="GO:0000015">
    <property type="term" value="C:phosphopyruvate hydratase complex"/>
    <property type="evidence" value="ECO:0007669"/>
    <property type="project" value="InterPro"/>
</dbReference>
<reference evidence="18 19" key="1">
    <citation type="submission" date="2020-08" db="EMBL/GenBank/DDBJ databases">
        <title>Functional genomics of gut bacteria from endangered species of beetles.</title>
        <authorList>
            <person name="Carlos-Shanley C."/>
        </authorList>
    </citation>
    <scope>NUCLEOTIDE SEQUENCE [LARGE SCALE GENOMIC DNA]</scope>
    <source>
        <strain evidence="18 19">S00245</strain>
    </source>
</reference>
<gene>
    <name evidence="12" type="primary">eno</name>
    <name evidence="18" type="ORF">HNO88_000420</name>
</gene>
<feature type="binding site" evidence="12">
    <location>
        <position position="163"/>
    </location>
    <ligand>
        <name>(2R)-2-phosphoglycerate</name>
        <dbReference type="ChEBI" id="CHEBI:58289"/>
    </ligand>
</feature>
<dbReference type="InterPro" id="IPR020809">
    <property type="entry name" value="Enolase_CS"/>
</dbReference>
<feature type="active site" description="Proton donor" evidence="12 13">
    <location>
        <position position="205"/>
    </location>
</feature>
<dbReference type="InterPro" id="IPR020810">
    <property type="entry name" value="Enolase_C"/>
</dbReference>
<evidence type="ECO:0000259" key="16">
    <source>
        <dbReference type="SMART" id="SM01192"/>
    </source>
</evidence>
<dbReference type="AlphaFoldDB" id="A0A7W7NU29"/>
<dbReference type="InterPro" id="IPR020811">
    <property type="entry name" value="Enolase_N"/>
</dbReference>
<keyword evidence="19" id="KW-1185">Reference proteome</keyword>
<dbReference type="SMART" id="SM01192">
    <property type="entry name" value="Enolase_C"/>
    <property type="match status" value="1"/>
</dbReference>
<evidence type="ECO:0000256" key="8">
    <source>
        <dbReference type="ARBA" id="ARBA00022842"/>
    </source>
</evidence>
<organism evidence="18 19">
    <name type="scientific">Novosphingobium chloroacetimidivorans</name>
    <dbReference type="NCBI Taxonomy" id="1428314"/>
    <lineage>
        <taxon>Bacteria</taxon>
        <taxon>Pseudomonadati</taxon>
        <taxon>Pseudomonadota</taxon>
        <taxon>Alphaproteobacteria</taxon>
        <taxon>Sphingomonadales</taxon>
        <taxon>Sphingomonadaceae</taxon>
        <taxon>Novosphingobium</taxon>
    </lineage>
</organism>
<evidence type="ECO:0000256" key="14">
    <source>
        <dbReference type="PIRSR" id="PIRSR001400-2"/>
    </source>
</evidence>
<dbReference type="NCBIfam" id="TIGR01060">
    <property type="entry name" value="eno"/>
    <property type="match status" value="1"/>
</dbReference>
<feature type="binding site" evidence="14">
    <location>
        <position position="312"/>
    </location>
    <ligand>
        <name>substrate</name>
    </ligand>
</feature>
<evidence type="ECO:0000313" key="18">
    <source>
        <dbReference type="EMBL" id="MBB4857123.1"/>
    </source>
</evidence>
<dbReference type="SMART" id="SM01193">
    <property type="entry name" value="Enolase_N"/>
    <property type="match status" value="1"/>
</dbReference>
<feature type="domain" description="Enolase C-terminal TIM barrel" evidence="16">
    <location>
        <begin position="139"/>
        <end position="425"/>
    </location>
</feature>
<dbReference type="GO" id="GO:0009986">
    <property type="term" value="C:cell surface"/>
    <property type="evidence" value="ECO:0007669"/>
    <property type="project" value="UniProtKB-SubCell"/>
</dbReference>
<evidence type="ECO:0000256" key="12">
    <source>
        <dbReference type="HAMAP-Rule" id="MF_00318"/>
    </source>
</evidence>
<keyword evidence="10 12" id="KW-0456">Lyase</keyword>
<dbReference type="InterPro" id="IPR000941">
    <property type="entry name" value="Enolase"/>
</dbReference>
<comment type="caution">
    <text evidence="18">The sequence shown here is derived from an EMBL/GenBank/DDBJ whole genome shotgun (WGS) entry which is preliminary data.</text>
</comment>
<protein>
    <recommendedName>
        <fullName evidence="4 12">Enolase</fullName>
        <ecNumber evidence="3 12">4.2.1.11</ecNumber>
    </recommendedName>
    <alternativeName>
        <fullName evidence="12">2-phospho-D-glycerate hydro-lyase</fullName>
    </alternativeName>
    <alternativeName>
        <fullName evidence="12">2-phosphoglycerate dehydratase</fullName>
    </alternativeName>
</protein>
<evidence type="ECO:0000256" key="15">
    <source>
        <dbReference type="PIRSR" id="PIRSR001400-3"/>
    </source>
</evidence>
<keyword evidence="6 12" id="KW-0964">Secreted</keyword>
<evidence type="ECO:0000256" key="10">
    <source>
        <dbReference type="ARBA" id="ARBA00023239"/>
    </source>
</evidence>
<dbReference type="FunFam" id="3.30.390.10:FF:000001">
    <property type="entry name" value="Enolase"/>
    <property type="match status" value="1"/>
</dbReference>
<evidence type="ECO:0000313" key="19">
    <source>
        <dbReference type="Proteomes" id="UP000555448"/>
    </source>
</evidence>
<evidence type="ECO:0000259" key="17">
    <source>
        <dbReference type="SMART" id="SM01193"/>
    </source>
</evidence>
<evidence type="ECO:0000256" key="7">
    <source>
        <dbReference type="ARBA" id="ARBA00022723"/>
    </source>
</evidence>
<comment type="function">
    <text evidence="11 12">Catalyzes the reversible conversion of 2-phosphoglycerate (2-PG) into phosphoenolpyruvate (PEP). It is essential for the degradation of carbohydrates via glycolysis.</text>
</comment>
<feature type="binding site" evidence="12 15">
    <location>
        <position position="312"/>
    </location>
    <ligand>
        <name>Mg(2+)</name>
        <dbReference type="ChEBI" id="CHEBI:18420"/>
    </ligand>
</feature>
<dbReference type="GO" id="GO:0000287">
    <property type="term" value="F:magnesium ion binding"/>
    <property type="evidence" value="ECO:0007669"/>
    <property type="project" value="UniProtKB-UniRule"/>
</dbReference>
<dbReference type="Gene3D" id="3.30.390.10">
    <property type="entry name" value="Enolase-like, N-terminal domain"/>
    <property type="match status" value="1"/>
</dbReference>
<evidence type="ECO:0000256" key="13">
    <source>
        <dbReference type="PIRSR" id="PIRSR001400-1"/>
    </source>
</evidence>
<comment type="pathway">
    <text evidence="1 12">Carbohydrate degradation; glycolysis; pyruvate from D-glyceraldehyde 3-phosphate: step 4/5.</text>
</comment>
<evidence type="ECO:0000256" key="1">
    <source>
        <dbReference type="ARBA" id="ARBA00005031"/>
    </source>
</evidence>
<dbReference type="PROSITE" id="PS00164">
    <property type="entry name" value="ENOLASE"/>
    <property type="match status" value="1"/>
</dbReference>
<evidence type="ECO:0000256" key="9">
    <source>
        <dbReference type="ARBA" id="ARBA00023152"/>
    </source>
</evidence>
<proteinExistence type="inferred from homology"/>
<dbReference type="EMBL" id="JACHLR010000001">
    <property type="protein sequence ID" value="MBB4857123.1"/>
    <property type="molecule type" value="Genomic_DNA"/>
</dbReference>
<dbReference type="GO" id="GO:0004634">
    <property type="term" value="F:phosphopyruvate hydratase activity"/>
    <property type="evidence" value="ECO:0007669"/>
    <property type="project" value="UniProtKB-UniRule"/>
</dbReference>
<feature type="binding site" evidence="12 15">
    <location>
        <position position="285"/>
    </location>
    <ligand>
        <name>Mg(2+)</name>
        <dbReference type="ChEBI" id="CHEBI:18420"/>
    </ligand>
</feature>
<dbReference type="SFLD" id="SFLDG00178">
    <property type="entry name" value="enolase"/>
    <property type="match status" value="1"/>
</dbReference>
<feature type="active site" description="Proton acceptor" evidence="12 13">
    <location>
        <position position="337"/>
    </location>
</feature>
<dbReference type="SFLD" id="SFLDS00001">
    <property type="entry name" value="Enolase"/>
    <property type="match status" value="1"/>
</dbReference>
<evidence type="ECO:0000256" key="5">
    <source>
        <dbReference type="ARBA" id="ARBA00022490"/>
    </source>
</evidence>
<dbReference type="GO" id="GO:0006096">
    <property type="term" value="P:glycolytic process"/>
    <property type="evidence" value="ECO:0007669"/>
    <property type="project" value="UniProtKB-UniRule"/>
</dbReference>
<name>A0A7W7NU29_9SPHN</name>
<evidence type="ECO:0000256" key="6">
    <source>
        <dbReference type="ARBA" id="ARBA00022525"/>
    </source>
</evidence>
<evidence type="ECO:0000256" key="2">
    <source>
        <dbReference type="ARBA" id="ARBA00009604"/>
    </source>
</evidence>
<keyword evidence="8 12" id="KW-0460">Magnesium</keyword>